<gene>
    <name evidence="2" type="ORF">PS928_06296</name>
</gene>
<protein>
    <recommendedName>
        <fullName evidence="1">SGNH hydrolase-type esterase domain-containing protein</fullName>
    </recommendedName>
</protein>
<sequence length="155" mass="16355">MKDAFNMSTAGKQATADTIAPIDVAVCFYGTNDFGGNTPLGAFTDSSSAATFYGATRKFFETLLGWKPTIKIVMLTPLKRTSTGANTAGFTLLQYVDAVIQVAADYSAPVLDLHRKSGLNALNMMTWTSDGLHPTAAGQTALIAKPTMGFFDGIG</sequence>
<dbReference type="Gene3D" id="3.40.50.1110">
    <property type="entry name" value="SGNH hydrolase"/>
    <property type="match status" value="1"/>
</dbReference>
<dbReference type="InterPro" id="IPR013830">
    <property type="entry name" value="SGNH_hydro"/>
</dbReference>
<evidence type="ECO:0000313" key="2">
    <source>
        <dbReference type="EMBL" id="VVQ25983.1"/>
    </source>
</evidence>
<dbReference type="GO" id="GO:0016788">
    <property type="term" value="F:hydrolase activity, acting on ester bonds"/>
    <property type="evidence" value="ECO:0007669"/>
    <property type="project" value="UniProtKB-ARBA"/>
</dbReference>
<name>A0A5E7VTE8_PSEFL</name>
<reference evidence="2 3" key="1">
    <citation type="submission" date="2019-09" db="EMBL/GenBank/DDBJ databases">
        <authorList>
            <person name="Chandra G."/>
            <person name="Truman W A."/>
        </authorList>
    </citation>
    <scope>NUCLEOTIDE SEQUENCE [LARGE SCALE GENOMIC DNA]</scope>
    <source>
        <strain evidence="2">PS928</strain>
    </source>
</reference>
<accession>A0A5E7VTE8</accession>
<dbReference type="Proteomes" id="UP000381378">
    <property type="component" value="Unassembled WGS sequence"/>
</dbReference>
<evidence type="ECO:0000259" key="1">
    <source>
        <dbReference type="Pfam" id="PF13472"/>
    </source>
</evidence>
<evidence type="ECO:0000313" key="3">
    <source>
        <dbReference type="Proteomes" id="UP000381378"/>
    </source>
</evidence>
<proteinExistence type="predicted"/>
<dbReference type="EMBL" id="CABVJF010000039">
    <property type="protein sequence ID" value="VVQ25983.1"/>
    <property type="molecule type" value="Genomic_DNA"/>
</dbReference>
<dbReference type="Pfam" id="PF13472">
    <property type="entry name" value="Lipase_GDSL_2"/>
    <property type="match status" value="1"/>
</dbReference>
<feature type="domain" description="SGNH hydrolase-type esterase" evidence="1">
    <location>
        <begin position="15"/>
        <end position="140"/>
    </location>
</feature>
<organism evidence="2 3">
    <name type="scientific">Pseudomonas fluorescens</name>
    <dbReference type="NCBI Taxonomy" id="294"/>
    <lineage>
        <taxon>Bacteria</taxon>
        <taxon>Pseudomonadati</taxon>
        <taxon>Pseudomonadota</taxon>
        <taxon>Gammaproteobacteria</taxon>
        <taxon>Pseudomonadales</taxon>
        <taxon>Pseudomonadaceae</taxon>
        <taxon>Pseudomonas</taxon>
    </lineage>
</organism>
<dbReference type="SUPFAM" id="SSF52266">
    <property type="entry name" value="SGNH hydrolase"/>
    <property type="match status" value="1"/>
</dbReference>
<dbReference type="InterPro" id="IPR036514">
    <property type="entry name" value="SGNH_hydro_sf"/>
</dbReference>
<dbReference type="AlphaFoldDB" id="A0A5E7VTE8"/>